<feature type="compositionally biased region" description="Basic and acidic residues" evidence="1">
    <location>
        <begin position="55"/>
        <end position="73"/>
    </location>
</feature>
<reference evidence="4" key="1">
    <citation type="journal article" date="2008" name="Insect Biochem. Mol. Biol.">
        <title>The genome of a lepidopteran model insect, the silkworm Bombyx mori.</title>
        <authorList>
            <consortium name="International Silkworm Genome Consortium"/>
        </authorList>
    </citation>
    <scope>NUCLEOTIDE SEQUENCE [LARGE SCALE GENOMIC DNA]</scope>
    <source>
        <strain evidence="4">p50T</strain>
    </source>
</reference>
<dbReference type="RefSeq" id="XP_004922834.2">
    <property type="nucleotide sequence ID" value="XM_004922777.4"/>
</dbReference>
<organism evidence="3 4">
    <name type="scientific">Bombyx mori</name>
    <name type="common">Silk moth</name>
    <dbReference type="NCBI Taxonomy" id="7091"/>
    <lineage>
        <taxon>Eukaryota</taxon>
        <taxon>Metazoa</taxon>
        <taxon>Ecdysozoa</taxon>
        <taxon>Arthropoda</taxon>
        <taxon>Hexapoda</taxon>
        <taxon>Insecta</taxon>
        <taxon>Pterygota</taxon>
        <taxon>Neoptera</taxon>
        <taxon>Endopterygota</taxon>
        <taxon>Lepidoptera</taxon>
        <taxon>Glossata</taxon>
        <taxon>Ditrysia</taxon>
        <taxon>Bombycoidea</taxon>
        <taxon>Bombycidae</taxon>
        <taxon>Bombycinae</taxon>
        <taxon>Bombyx</taxon>
    </lineage>
</organism>
<feature type="signal peptide" evidence="2">
    <location>
        <begin position="1"/>
        <end position="16"/>
    </location>
</feature>
<protein>
    <submittedName>
        <fullName evidence="3">Uncharacterized protein</fullName>
    </submittedName>
</protein>
<dbReference type="EnsemblMetazoa" id="XM_004922777.3">
    <property type="protein sequence ID" value="XP_004922834.2"/>
    <property type="gene ID" value="LOC101736168"/>
</dbReference>
<keyword evidence="4" id="KW-1185">Reference proteome</keyword>
<name>A0A8R1WEV9_BOMMO</name>
<feature type="region of interest" description="Disordered" evidence="1">
    <location>
        <begin position="44"/>
        <end position="73"/>
    </location>
</feature>
<dbReference type="KEGG" id="bmor:101736168"/>
<sequence>MHFVILICVFALTVHAAVIDRGLQTQLNMNREVNKTETIIDDNANDVLKGSNNKSDSKAESRDVLKPRSPKNIEDSLSPIEAIDFGNTARVVKEYNGETVVENPTDRLTEDINEKENEFEPKSNHDFFEDPSIFPIIDCPENCTELDFNEFIFNEDIQSKYKDEYYDDANDFFLDASRFKRSVNIIEEENRAVTVPSYKISVKDMKFSDTRSFNNVHT</sequence>
<accession>A0A8R1WEV9</accession>
<evidence type="ECO:0000256" key="1">
    <source>
        <dbReference type="SAM" id="MobiDB-lite"/>
    </source>
</evidence>
<evidence type="ECO:0000313" key="4">
    <source>
        <dbReference type="Proteomes" id="UP000005204"/>
    </source>
</evidence>
<dbReference type="GeneID" id="101736168"/>
<dbReference type="Proteomes" id="UP000005204">
    <property type="component" value="Unassembled WGS sequence"/>
</dbReference>
<evidence type="ECO:0000256" key="2">
    <source>
        <dbReference type="SAM" id="SignalP"/>
    </source>
</evidence>
<reference evidence="3" key="2">
    <citation type="submission" date="2022-06" db="UniProtKB">
        <authorList>
            <consortium name="EnsemblMetazoa"/>
        </authorList>
    </citation>
    <scope>IDENTIFICATION</scope>
    <source>
        <strain evidence="3">p50T (Dazao)</strain>
    </source>
</reference>
<dbReference type="AlphaFoldDB" id="A0A8R1WEV9"/>
<feature type="chain" id="PRO_5035832097" evidence="2">
    <location>
        <begin position="17"/>
        <end position="218"/>
    </location>
</feature>
<evidence type="ECO:0000313" key="3">
    <source>
        <dbReference type="EnsemblMetazoa" id="XP_004922834.2"/>
    </source>
</evidence>
<keyword evidence="2" id="KW-0732">Signal</keyword>
<proteinExistence type="predicted"/>